<reference evidence="1" key="1">
    <citation type="journal article" date="2001" name="Microbios">
        <title>2,4-dichlorophenoxyacetate/alpha-ketoglutarate dioxygenases from Burkholderia cepacia 2a and Ralstonia eutropha JMP134.</title>
        <authorList>
            <person name="Poh R."/>
            <person name="Xia X."/>
            <person name="Bruce I.J."/>
            <person name="Smith A.R."/>
        </authorList>
    </citation>
    <scope>NUCLEOTIDE SEQUENCE</scope>
    <source>
        <strain evidence="1">2A</strain>
        <plasmid evidence="1">pIJB1</plasmid>
    </source>
</reference>
<name>Q93L09_BURCE</name>
<proteinExistence type="predicted"/>
<protein>
    <recommendedName>
        <fullName evidence="2">MetA-pathway of phenol degradation family protein</fullName>
    </recommendedName>
</protein>
<geneLocation type="plasmid" evidence="1">
    <name>pIJB1</name>
</geneLocation>
<dbReference type="AlphaFoldDB" id="Q93L09"/>
<evidence type="ECO:0008006" key="2">
    <source>
        <dbReference type="Google" id="ProtNLM"/>
    </source>
</evidence>
<dbReference type="RefSeq" id="WP_032490145.1">
    <property type="nucleotide sequence ID" value="NC_019378.1"/>
</dbReference>
<dbReference type="Pfam" id="PF13557">
    <property type="entry name" value="Phenol_MetA_deg"/>
    <property type="match status" value="1"/>
</dbReference>
<accession>Q93L09</accession>
<evidence type="ECO:0000313" key="1">
    <source>
        <dbReference type="EMBL" id="AAK81684.1"/>
    </source>
</evidence>
<dbReference type="InterPro" id="IPR025737">
    <property type="entry name" value="FApF"/>
</dbReference>
<organism evidence="1">
    <name type="scientific">Burkholderia cepacia</name>
    <name type="common">Pseudomonas cepacia</name>
    <dbReference type="NCBI Taxonomy" id="292"/>
    <lineage>
        <taxon>Bacteria</taxon>
        <taxon>Pseudomonadati</taxon>
        <taxon>Pseudomonadota</taxon>
        <taxon>Betaproteobacteria</taxon>
        <taxon>Burkholderiales</taxon>
        <taxon>Burkholderiaceae</taxon>
        <taxon>Burkholderia</taxon>
        <taxon>Burkholderia cepacia complex</taxon>
    </lineage>
</organism>
<dbReference type="EMBL" id="AF029344">
    <property type="protein sequence ID" value="AAK81684.1"/>
    <property type="molecule type" value="Genomic_DNA"/>
</dbReference>
<reference evidence="1" key="2">
    <citation type="submission" date="2001-07" db="EMBL/GenBank/DDBJ databases">
        <title>Sequence analysis and idenification of catabolic genes on plasmid pIJB1 from Burkholderia cepacia 2a.</title>
        <authorList>
            <person name="Poh R.P.C."/>
            <person name="Smith A.R.W."/>
            <person name="Bruce I.J."/>
        </authorList>
    </citation>
    <scope>NUCLEOTIDE SEQUENCE</scope>
    <source>
        <strain evidence="1">2A</strain>
        <plasmid evidence="1">pIJB1</plasmid>
    </source>
</reference>
<sequence length="222" mass="24083">MEGFLAGAVPPPGLYVLEYATAYSGDSLRDNQGARVPLPTFGLHVRAAATRIIWSTPQQLLGGNLVAHTILPLLDLKVDVPGASQHRSGLGDITVGAGIAWHHSPKWHSVAALDFVLPTGSYDKNDAANLGRNYVSMQPLYAMSYIDPQGFNGDFTTARTPRLLQRSGEAAETHSSPLTNGWSQRIQSIEQLGRPCQNRIARAGGRYWTLWQTLPTDLAGRV</sequence>
<reference evidence="1" key="3">
    <citation type="journal article" date="2002" name="Plasmid">
        <title>Complete characterisation of Tn5530 from Burkholderia cepacia strain 2a (pIJB1) and studies of 2,4-dichlorophenoxyacetate uptake by the organism.</title>
        <authorList>
            <person name="Poh R.P.-C."/>
            <person name="Smith A.R.W."/>
            <person name="Bruce I.J."/>
        </authorList>
    </citation>
    <scope>NUCLEOTIDE SEQUENCE</scope>
    <source>
        <strain evidence="1">2A</strain>
        <plasmid evidence="1">pIJB1</plasmid>
    </source>
</reference>
<keyword evidence="1" id="KW-0614">Plasmid</keyword>